<keyword evidence="1" id="KW-0812">Transmembrane</keyword>
<dbReference type="GeneID" id="36945028"/>
<sequence>MKLIWYINIIFTIFLILVNSPKTTSLGDFGSQKQVLNITRGTQKKLQIITVLNIFIFFMFTVFFILYSPV</sequence>
<feature type="transmembrane region" description="Helical" evidence="1">
    <location>
        <begin position="46"/>
        <end position="67"/>
    </location>
</feature>
<dbReference type="EMBL" id="MG598531">
    <property type="protein sequence ID" value="AWD77430.1"/>
    <property type="molecule type" value="Genomic_DNA"/>
</dbReference>
<protein>
    <recommendedName>
        <fullName evidence="3">Protein-export membrane protein SecG</fullName>
    </recommendedName>
</protein>
<evidence type="ECO:0000313" key="2">
    <source>
        <dbReference type="EMBL" id="AWD77430.1"/>
    </source>
</evidence>
<evidence type="ECO:0000256" key="1">
    <source>
        <dbReference type="SAM" id="Phobius"/>
    </source>
</evidence>
<keyword evidence="2" id="KW-0150">Chloroplast</keyword>
<feature type="transmembrane region" description="Helical" evidence="1">
    <location>
        <begin position="6"/>
        <end position="25"/>
    </location>
</feature>
<keyword evidence="1" id="KW-0472">Membrane</keyword>
<name>A0A2S1FXF4_9FLOR</name>
<organism evidence="2">
    <name type="scientific">Grateloupia filicina</name>
    <dbReference type="NCBI Taxonomy" id="31455"/>
    <lineage>
        <taxon>Eukaryota</taxon>
        <taxon>Rhodophyta</taxon>
        <taxon>Florideophyceae</taxon>
        <taxon>Rhodymeniophycidae</taxon>
        <taxon>Halymeniales</taxon>
        <taxon>Halymeniaceae</taxon>
        <taxon>Grateloupia</taxon>
    </lineage>
</organism>
<keyword evidence="1" id="KW-1133">Transmembrane helix</keyword>
<dbReference type="RefSeq" id="YP_009488747.1">
    <property type="nucleotide sequence ID" value="NC_037841.1"/>
</dbReference>
<evidence type="ECO:0008006" key="3">
    <source>
        <dbReference type="Google" id="ProtNLM"/>
    </source>
</evidence>
<keyword evidence="2" id="KW-0934">Plastid</keyword>
<dbReference type="AlphaFoldDB" id="A0A2S1FXF4"/>
<accession>A0A2S1FXF4</accession>
<proteinExistence type="predicted"/>
<reference evidence="2" key="1">
    <citation type="submission" date="2017-12" db="EMBL/GenBank/DDBJ databases">
        <title>Complete Sequences of the chloroplast DNA of the Grateloupia filicina.</title>
        <authorList>
            <person name="Liu T."/>
            <person name="Liu C."/>
            <person name="Li Y."/>
        </authorList>
    </citation>
    <scope>NUCLEOTIDE SEQUENCE</scope>
</reference>
<gene>
    <name evidence="2" type="primary">secG</name>
    <name evidence="2" type="ORF">Grafi_p177</name>
</gene>
<geneLocation type="chloroplast" evidence="2"/>